<evidence type="ECO:0000313" key="15">
    <source>
        <dbReference type="Proteomes" id="UP000190837"/>
    </source>
</evidence>
<dbReference type="RefSeq" id="WP_079541656.1">
    <property type="nucleotide sequence ID" value="NZ_FKLO01000067.1"/>
</dbReference>
<dbReference type="InterPro" id="IPR012999">
    <property type="entry name" value="Pyr_OxRdtase_I_AS"/>
</dbReference>
<dbReference type="EMBL" id="FKLO01000067">
    <property type="protein sequence ID" value="SAM69187.1"/>
    <property type="molecule type" value="Genomic_DNA"/>
</dbReference>
<name>A0A1C3H640_9GAMM</name>
<dbReference type="PANTHER" id="PTHR42737:SF2">
    <property type="entry name" value="GLUTATHIONE REDUCTASE"/>
    <property type="match status" value="1"/>
</dbReference>
<dbReference type="PROSITE" id="PS00076">
    <property type="entry name" value="PYRIDINE_REDOX_1"/>
    <property type="match status" value="1"/>
</dbReference>
<keyword evidence="6" id="KW-1015">Disulfide bond</keyword>
<proteinExistence type="inferred from homology"/>
<dbReference type="Pfam" id="PF02852">
    <property type="entry name" value="Pyr_redox_dim"/>
    <property type="match status" value="1"/>
</dbReference>
<dbReference type="NCBIfam" id="TIGR01421">
    <property type="entry name" value="gluta_reduc_1"/>
    <property type="match status" value="1"/>
</dbReference>
<protein>
    <submittedName>
        <fullName evidence="14">Glutathione reductase</fullName>
        <ecNumber evidence="14">1.8.1.7</ecNumber>
    </submittedName>
</protein>
<comment type="subunit">
    <text evidence="2">Homodimer.</text>
</comment>
<dbReference type="Gene3D" id="3.50.50.60">
    <property type="entry name" value="FAD/NAD(P)-binding domain"/>
    <property type="match status" value="2"/>
</dbReference>
<dbReference type="PANTHER" id="PTHR42737">
    <property type="entry name" value="GLUTATHIONE REDUCTASE"/>
    <property type="match status" value="1"/>
</dbReference>
<evidence type="ECO:0000256" key="8">
    <source>
        <dbReference type="PIRSR" id="PIRSR000350-2"/>
    </source>
</evidence>
<keyword evidence="7 11" id="KW-0676">Redox-active center</keyword>
<dbReference type="PRINTS" id="PR00368">
    <property type="entry name" value="FADPNR"/>
</dbReference>
<dbReference type="NCBIfam" id="NF004776">
    <property type="entry name" value="PRK06116.1"/>
    <property type="match status" value="1"/>
</dbReference>
<feature type="disulfide bond" description="Redox-active" evidence="10">
    <location>
        <begin position="41"/>
        <end position="46"/>
    </location>
</feature>
<dbReference type="AlphaFoldDB" id="A0A1C3H640"/>
<reference evidence="15" key="1">
    <citation type="submission" date="2016-04" db="EMBL/GenBank/DDBJ databases">
        <authorList>
            <person name="Tagini F."/>
        </authorList>
    </citation>
    <scope>NUCLEOTIDE SEQUENCE [LARGE SCALE GENOMIC DNA]</scope>
    <source>
        <strain evidence="15">CHUV0807</strain>
    </source>
</reference>
<gene>
    <name evidence="14" type="ORF">CHUV0807_2027</name>
</gene>
<evidence type="ECO:0000313" key="14">
    <source>
        <dbReference type="EMBL" id="SAM69187.1"/>
    </source>
</evidence>
<dbReference type="Gene3D" id="3.30.390.30">
    <property type="match status" value="1"/>
</dbReference>
<evidence type="ECO:0000256" key="6">
    <source>
        <dbReference type="ARBA" id="ARBA00023157"/>
    </source>
</evidence>
<keyword evidence="5 11" id="KW-0560">Oxidoreductase</keyword>
<sequence>MQTFDLICIGGGSGGIATARRAAEYGAKVAVIESGRLGGTCVNVGCVPKKLFWYAANTAEALRDAPRFFADVPENMPFRWDAFKEARDAYIARLNGIYAANLDKSGVTLIRGFARFERADTVRVGDDLYRAPHIVIATGGQPTIPDHIEGASLGKTSDDFFALERQPQRAVIVGGGYIACEIAGVLQALGTACDIVIRGERLLRAHDADIAETLAEAMGAQGIRIHRGAQVARVAENGAALAVTLDNGETLAADFLLWALGRRANTANLNLAAAGIAARDNGEIPVDAWQNTNVPGIYAIGDITGSAELTPVAIAAGRRLAARLFNNQPEAHLDYENIPTVMFTHPPIGVVGLDEAAARRQYGAENVKTYRAGFSPMARAFAVHPAKTLMKLVCVGAEEKIVGIQMIGDGVDEMLQGFAVAVKMGARKADFDDTVAIHPTSSEELVTLR</sequence>
<dbReference type="GO" id="GO:0045454">
    <property type="term" value="P:cell redox homeostasis"/>
    <property type="evidence" value="ECO:0007669"/>
    <property type="project" value="InterPro"/>
</dbReference>
<evidence type="ECO:0000256" key="2">
    <source>
        <dbReference type="ARBA" id="ARBA00011738"/>
    </source>
</evidence>
<feature type="binding site" evidence="9">
    <location>
        <position position="302"/>
    </location>
    <ligand>
        <name>FAD</name>
        <dbReference type="ChEBI" id="CHEBI:57692"/>
    </ligand>
</feature>
<dbReference type="InterPro" id="IPR036188">
    <property type="entry name" value="FAD/NAD-bd_sf"/>
</dbReference>
<evidence type="ECO:0000256" key="4">
    <source>
        <dbReference type="ARBA" id="ARBA00022827"/>
    </source>
</evidence>
<keyword evidence="4 9" id="KW-0274">FAD</keyword>
<evidence type="ECO:0000256" key="9">
    <source>
        <dbReference type="PIRSR" id="PIRSR000350-3"/>
    </source>
</evidence>
<dbReference type="FunFam" id="3.50.50.60:FF:000235">
    <property type="entry name" value="Glutathione reductase"/>
    <property type="match status" value="1"/>
</dbReference>
<feature type="domain" description="FAD/NAD(P)-binding" evidence="13">
    <location>
        <begin position="4"/>
        <end position="317"/>
    </location>
</feature>
<dbReference type="InterPro" id="IPR006322">
    <property type="entry name" value="Glutathione_Rdtase_euk/bac"/>
</dbReference>
<dbReference type="GO" id="GO:0006749">
    <property type="term" value="P:glutathione metabolic process"/>
    <property type="evidence" value="ECO:0007669"/>
    <property type="project" value="InterPro"/>
</dbReference>
<dbReference type="InterPro" id="IPR016156">
    <property type="entry name" value="FAD/NAD-linked_Rdtase_dimer_sf"/>
</dbReference>
<dbReference type="GO" id="GO:0050661">
    <property type="term" value="F:NADP binding"/>
    <property type="evidence" value="ECO:0007669"/>
    <property type="project" value="InterPro"/>
</dbReference>
<dbReference type="SUPFAM" id="SSF55424">
    <property type="entry name" value="FAD/NAD-linked reductases, dimerisation (C-terminal) domain"/>
    <property type="match status" value="1"/>
</dbReference>
<feature type="active site" description="Proton acceptor" evidence="8">
    <location>
        <position position="438"/>
    </location>
</feature>
<comment type="cofactor">
    <cofactor evidence="9">
        <name>FAD</name>
        <dbReference type="ChEBI" id="CHEBI:57692"/>
    </cofactor>
    <text evidence="9">Binds 1 FAD per subunit.</text>
</comment>
<evidence type="ECO:0000256" key="5">
    <source>
        <dbReference type="ARBA" id="ARBA00023002"/>
    </source>
</evidence>
<keyword evidence="9" id="KW-0520">NAD</keyword>
<dbReference type="SUPFAM" id="SSF51905">
    <property type="entry name" value="FAD/NAD(P)-binding domain"/>
    <property type="match status" value="1"/>
</dbReference>
<keyword evidence="9" id="KW-0547">Nucleotide-binding</keyword>
<dbReference type="InterPro" id="IPR001100">
    <property type="entry name" value="Pyr_nuc-diS_OxRdtase"/>
</dbReference>
<dbReference type="PRINTS" id="PR00411">
    <property type="entry name" value="PNDRDTASEI"/>
</dbReference>
<feature type="domain" description="Pyridine nucleotide-disulphide oxidoreductase dimerisation" evidence="12">
    <location>
        <begin position="338"/>
        <end position="448"/>
    </location>
</feature>
<comment type="similarity">
    <text evidence="1 11">Belongs to the class-I pyridine nucleotide-disulfide oxidoreductase family.</text>
</comment>
<evidence type="ECO:0000256" key="10">
    <source>
        <dbReference type="PIRSR" id="PIRSR000350-4"/>
    </source>
</evidence>
<dbReference type="GO" id="GO:0034599">
    <property type="term" value="P:cellular response to oxidative stress"/>
    <property type="evidence" value="ECO:0007669"/>
    <property type="project" value="TreeGrafter"/>
</dbReference>
<feature type="binding site" evidence="9">
    <location>
        <position position="50"/>
    </location>
    <ligand>
        <name>FAD</name>
        <dbReference type="ChEBI" id="CHEBI:57692"/>
    </ligand>
</feature>
<dbReference type="Pfam" id="PF07992">
    <property type="entry name" value="Pyr_redox_2"/>
    <property type="match status" value="1"/>
</dbReference>
<dbReference type="InterPro" id="IPR023753">
    <property type="entry name" value="FAD/NAD-binding_dom"/>
</dbReference>
<dbReference type="GO" id="GO:0004362">
    <property type="term" value="F:glutathione-disulfide reductase (NADPH) activity"/>
    <property type="evidence" value="ECO:0007669"/>
    <property type="project" value="UniProtKB-EC"/>
</dbReference>
<evidence type="ECO:0000256" key="11">
    <source>
        <dbReference type="RuleBase" id="RU003691"/>
    </source>
</evidence>
<dbReference type="GO" id="GO:0005829">
    <property type="term" value="C:cytosol"/>
    <property type="evidence" value="ECO:0007669"/>
    <property type="project" value="TreeGrafter"/>
</dbReference>
<dbReference type="EC" id="1.8.1.7" evidence="14"/>
<evidence type="ECO:0000256" key="7">
    <source>
        <dbReference type="ARBA" id="ARBA00023284"/>
    </source>
</evidence>
<evidence type="ECO:0000256" key="1">
    <source>
        <dbReference type="ARBA" id="ARBA00007532"/>
    </source>
</evidence>
<dbReference type="InterPro" id="IPR046952">
    <property type="entry name" value="GSHR/TRXR-like"/>
</dbReference>
<dbReference type="InterPro" id="IPR004099">
    <property type="entry name" value="Pyr_nucl-diS_OxRdtase_dimer"/>
</dbReference>
<evidence type="ECO:0000259" key="13">
    <source>
        <dbReference type="Pfam" id="PF07992"/>
    </source>
</evidence>
<evidence type="ECO:0000259" key="12">
    <source>
        <dbReference type="Pfam" id="PF02852"/>
    </source>
</evidence>
<dbReference type="PIRSF" id="PIRSF000350">
    <property type="entry name" value="Mercury_reductase_MerA"/>
    <property type="match status" value="1"/>
</dbReference>
<dbReference type="FunFam" id="3.30.390.30:FF:000003">
    <property type="entry name" value="Glutathione reductase"/>
    <property type="match status" value="1"/>
</dbReference>
<feature type="binding site" evidence="9">
    <location>
        <position position="261"/>
    </location>
    <ligand>
        <name>NAD(+)</name>
        <dbReference type="ChEBI" id="CHEBI:57540"/>
    </ligand>
</feature>
<dbReference type="Proteomes" id="UP000190837">
    <property type="component" value="Unassembled WGS sequence"/>
</dbReference>
<organism evidence="14 15">
    <name type="scientific">Cardiobacterium hominis</name>
    <dbReference type="NCBI Taxonomy" id="2718"/>
    <lineage>
        <taxon>Bacteria</taxon>
        <taxon>Pseudomonadati</taxon>
        <taxon>Pseudomonadota</taxon>
        <taxon>Gammaproteobacteria</taxon>
        <taxon>Cardiobacteriales</taxon>
        <taxon>Cardiobacteriaceae</taxon>
        <taxon>Cardiobacterium</taxon>
    </lineage>
</organism>
<accession>A0A1C3H640</accession>
<feature type="binding site" evidence="9">
    <location>
        <begin position="174"/>
        <end position="181"/>
    </location>
    <ligand>
        <name>NAD(+)</name>
        <dbReference type="ChEBI" id="CHEBI:57540"/>
    </ligand>
</feature>
<evidence type="ECO:0000256" key="3">
    <source>
        <dbReference type="ARBA" id="ARBA00022630"/>
    </source>
</evidence>
<keyword evidence="3 11" id="KW-0285">Flavoprotein</keyword>
<dbReference type="GO" id="GO:0050660">
    <property type="term" value="F:flavin adenine dinucleotide binding"/>
    <property type="evidence" value="ECO:0007669"/>
    <property type="project" value="InterPro"/>
</dbReference>